<dbReference type="InterPro" id="IPR026912">
    <property type="entry name" value="Adenine_deam_C"/>
</dbReference>
<dbReference type="NCBIfam" id="TIGR01178">
    <property type="entry name" value="ade"/>
    <property type="match status" value="1"/>
</dbReference>
<evidence type="ECO:0000256" key="3">
    <source>
        <dbReference type="ARBA" id="ARBA00022801"/>
    </source>
</evidence>
<dbReference type="KEGG" id="thg:TCELL_0099"/>
<keyword evidence="10" id="KW-1185">Reference proteome</keyword>
<evidence type="ECO:0000256" key="6">
    <source>
        <dbReference type="HAMAP-Rule" id="MF_01518"/>
    </source>
</evidence>
<evidence type="ECO:0000313" key="9">
    <source>
        <dbReference type="EMBL" id="AFK50524.1"/>
    </source>
</evidence>
<evidence type="ECO:0000256" key="5">
    <source>
        <dbReference type="ARBA" id="ARBA00047720"/>
    </source>
</evidence>
<comment type="similarity">
    <text evidence="1 6">Belongs to the metallo-dependent hydrolases superfamily. Adenine deaminase family.</text>
</comment>
<dbReference type="STRING" id="1184251.TCELL_0099"/>
<accession>I3TCN6</accession>
<dbReference type="SUPFAM" id="SSF51556">
    <property type="entry name" value="Metallo-dependent hydrolases"/>
    <property type="match status" value="1"/>
</dbReference>
<evidence type="ECO:0000259" key="8">
    <source>
        <dbReference type="Pfam" id="PF13382"/>
    </source>
</evidence>
<dbReference type="PANTHER" id="PTHR11113:SF2">
    <property type="entry name" value="ADENINE DEAMINASE"/>
    <property type="match status" value="1"/>
</dbReference>
<name>I3TCN6_THEC1</name>
<dbReference type="InParanoid" id="I3TCN6"/>
<dbReference type="InterPro" id="IPR011059">
    <property type="entry name" value="Metal-dep_hydrolase_composite"/>
</dbReference>
<dbReference type="EC" id="3.5.4.2" evidence="2 6"/>
<dbReference type="InterPro" id="IPR032466">
    <property type="entry name" value="Metal_Hydrolase"/>
</dbReference>
<proteinExistence type="inferred from homology"/>
<dbReference type="HOGENOM" id="CLU_027935_0_0_2"/>
<dbReference type="SUPFAM" id="SSF51338">
    <property type="entry name" value="Composite domain of metallo-dependent hydrolases"/>
    <property type="match status" value="1"/>
</dbReference>
<comment type="cofactor">
    <cofactor evidence="6">
        <name>Mn(2+)</name>
        <dbReference type="ChEBI" id="CHEBI:29035"/>
    </cofactor>
</comment>
<dbReference type="HAMAP" id="MF_01518">
    <property type="entry name" value="Adenine_deamin"/>
    <property type="match status" value="1"/>
</dbReference>
<dbReference type="AlphaFoldDB" id="I3TCN6"/>
<dbReference type="InterPro" id="IPR006680">
    <property type="entry name" value="Amidohydro-rel"/>
</dbReference>
<evidence type="ECO:0000256" key="4">
    <source>
        <dbReference type="ARBA" id="ARBA00023211"/>
    </source>
</evidence>
<protein>
    <recommendedName>
        <fullName evidence="2 6">Adenine deaminase</fullName>
        <shortName evidence="6">Adenase</shortName>
        <shortName evidence="6">Adenine aminase</shortName>
        <ecNumber evidence="2 6">3.5.4.2</ecNumber>
    </recommendedName>
</protein>
<evidence type="ECO:0000313" key="10">
    <source>
        <dbReference type="Proteomes" id="UP000005270"/>
    </source>
</evidence>
<dbReference type="InterPro" id="IPR006679">
    <property type="entry name" value="Adenine_deam"/>
</dbReference>
<dbReference type="Pfam" id="PF13382">
    <property type="entry name" value="Adenine_deam_C"/>
    <property type="match status" value="1"/>
</dbReference>
<feature type="domain" description="Adenine deaminase C-terminal" evidence="8">
    <location>
        <begin position="412"/>
        <end position="575"/>
    </location>
</feature>
<dbReference type="PANTHER" id="PTHR11113">
    <property type="entry name" value="N-ACETYLGLUCOSAMINE-6-PHOSPHATE DEACETYLASE"/>
    <property type="match status" value="1"/>
</dbReference>
<dbReference type="Gene3D" id="2.30.40.10">
    <property type="entry name" value="Urease, subunit C, domain 1"/>
    <property type="match status" value="1"/>
</dbReference>
<feature type="domain" description="Amidohydrolase-related" evidence="7">
    <location>
        <begin position="70"/>
        <end position="356"/>
    </location>
</feature>
<evidence type="ECO:0000256" key="2">
    <source>
        <dbReference type="ARBA" id="ARBA00012782"/>
    </source>
</evidence>
<evidence type="ECO:0000259" key="7">
    <source>
        <dbReference type="Pfam" id="PF01979"/>
    </source>
</evidence>
<comment type="catalytic activity">
    <reaction evidence="5 6">
        <text>adenine + H2O + H(+) = hypoxanthine + NH4(+)</text>
        <dbReference type="Rhea" id="RHEA:23688"/>
        <dbReference type="ChEBI" id="CHEBI:15377"/>
        <dbReference type="ChEBI" id="CHEBI:15378"/>
        <dbReference type="ChEBI" id="CHEBI:16708"/>
        <dbReference type="ChEBI" id="CHEBI:17368"/>
        <dbReference type="ChEBI" id="CHEBI:28938"/>
        <dbReference type="EC" id="3.5.4.2"/>
    </reaction>
</comment>
<dbReference type="GO" id="GO:0000034">
    <property type="term" value="F:adenine deaminase activity"/>
    <property type="evidence" value="ECO:0007669"/>
    <property type="project" value="UniProtKB-UniRule"/>
</dbReference>
<dbReference type="GO" id="GO:0006146">
    <property type="term" value="P:adenine catabolic process"/>
    <property type="evidence" value="ECO:0007669"/>
    <property type="project" value="InterPro"/>
</dbReference>
<dbReference type="EMBL" id="CP003531">
    <property type="protein sequence ID" value="AFK50524.1"/>
    <property type="molecule type" value="Genomic_DNA"/>
</dbReference>
<evidence type="ECO:0000256" key="1">
    <source>
        <dbReference type="ARBA" id="ARBA00006773"/>
    </source>
</evidence>
<reference evidence="9 10" key="1">
    <citation type="journal article" date="2012" name="J. Bacteriol.">
        <title>Complete genome sequence of the hyperthermophilic cellulolytic Crenarchaeon 'Thermogladius cellulolyticus' 1633.</title>
        <authorList>
            <person name="Mardanov A.V."/>
            <person name="Kochetkova T.V."/>
            <person name="Beletsky A.V."/>
            <person name="Bonch-Osmolovskaya E.A."/>
            <person name="Ravin N.V."/>
            <person name="Skryabin K.G."/>
        </authorList>
    </citation>
    <scope>NUCLEOTIDE SEQUENCE [LARGE SCALE GENOMIC DNA]</scope>
    <source>
        <strain evidence="10">DSM 22663 / VKM B-2946 / 1633</strain>
    </source>
</reference>
<sequence length="589" mass="65235">MLFLVRSLIEYFEAAAGRRRPTLLLKNARIVDVFTGSVVEGNLEIYKDRIIGLTKRVRDADLVLDVKGHYLLPGFIDSHIHIESTLLVPQQLARLLIPHGVTTLMADPHEIANVLGVRGVRLLVEMSRMSKIRVFVQVPSRVPTAPGLETTGAVLEDRDVEELLREESAVSLGELNYQNILRDPGYLRRVEAALKLGKRSNGHMAGVVEEDFVNALASAVLTDDHEVVSGDEAFVKLVRGVAVMVREGSSERNLTDVVKGLVGRLRDYRQLMFCTDDKHPTDILREGHIDYNVRKSIEEGLDPIVAVQMATINPATYFRLDHLIGSLAPGRKADVLVVDSLEKLGIRTVVFDGETVYHEGRLMFEVPRVELPEWARNTVRVNQGLKAEDLVVKVGSESRKALVRVIGVIPGQILKKELREWLGVRSGVVIGDVGRDIIHIAVVERHKGLPNVGKGFVRGFGLKKGAIGSSVSHDHHNIVVVGVDPLDMYVAVRRLSEIGGGFVAVMGGEILAELPLEFAGLMSTRSYEEVVERLNRLEYIARHVLGLSLPNPFMQLEFVSLPSVPEIGITDRGLVVDYKLVDPVIEVYR</sequence>
<dbReference type="Proteomes" id="UP000005270">
    <property type="component" value="Chromosome"/>
</dbReference>
<keyword evidence="3 6" id="KW-0378">Hydrolase</keyword>
<dbReference type="Gene3D" id="3.20.20.140">
    <property type="entry name" value="Metal-dependent hydrolases"/>
    <property type="match status" value="1"/>
</dbReference>
<gene>
    <name evidence="6" type="primary">ade</name>
    <name evidence="9" type="ordered locus">TCELL_0099</name>
</gene>
<organism evidence="9 10">
    <name type="scientific">Thermogladius calderae (strain DSM 22663 / VKM B-2946 / 1633)</name>
    <dbReference type="NCBI Taxonomy" id="1184251"/>
    <lineage>
        <taxon>Archaea</taxon>
        <taxon>Thermoproteota</taxon>
        <taxon>Thermoprotei</taxon>
        <taxon>Desulfurococcales</taxon>
        <taxon>Desulfurococcaceae</taxon>
        <taxon>Thermogladius</taxon>
    </lineage>
</organism>
<dbReference type="eggNOG" id="arCOG00693">
    <property type="taxonomic scope" value="Archaea"/>
</dbReference>
<keyword evidence="4 6" id="KW-0464">Manganese</keyword>
<dbReference type="Pfam" id="PF01979">
    <property type="entry name" value="Amidohydro_1"/>
    <property type="match status" value="1"/>
</dbReference>